<evidence type="ECO:0000313" key="17">
    <source>
        <dbReference type="Proteomes" id="UP000075635"/>
    </source>
</evidence>
<organism evidence="16 17">
    <name type="scientific">Sorangium cellulosum</name>
    <name type="common">Polyangium cellulosum</name>
    <dbReference type="NCBI Taxonomy" id="56"/>
    <lineage>
        <taxon>Bacteria</taxon>
        <taxon>Pseudomonadati</taxon>
        <taxon>Myxococcota</taxon>
        <taxon>Polyangia</taxon>
        <taxon>Polyangiales</taxon>
        <taxon>Polyangiaceae</taxon>
        <taxon>Sorangium</taxon>
    </lineage>
</organism>
<dbReference type="InterPro" id="IPR008278">
    <property type="entry name" value="4-PPantetheinyl_Trfase_dom"/>
</dbReference>
<evidence type="ECO:0000256" key="5">
    <source>
        <dbReference type="ARBA" id="ARBA00019087"/>
    </source>
</evidence>
<accession>A0A150RVI9</accession>
<feature type="binding site" evidence="12">
    <location>
        <begin position="125"/>
        <end position="126"/>
    </location>
    <ligand>
        <name>CoA</name>
        <dbReference type="ChEBI" id="CHEBI:57287"/>
    </ligand>
</feature>
<proteinExistence type="inferred from homology"/>
<comment type="catalytic activity">
    <reaction evidence="11">
        <text>apo-[peptidyl-carrier protein] + CoA = holo-[peptidyl-carrier protein] + adenosine 3',5'-bisphosphate + H(+)</text>
        <dbReference type="Rhea" id="RHEA:46228"/>
        <dbReference type="Rhea" id="RHEA-COMP:11479"/>
        <dbReference type="Rhea" id="RHEA-COMP:11480"/>
        <dbReference type="ChEBI" id="CHEBI:15378"/>
        <dbReference type="ChEBI" id="CHEBI:29999"/>
        <dbReference type="ChEBI" id="CHEBI:57287"/>
        <dbReference type="ChEBI" id="CHEBI:58343"/>
        <dbReference type="ChEBI" id="CHEBI:64479"/>
    </reaction>
</comment>
<feature type="domain" description="4'-phosphopantetheinyl transferase" evidence="14">
    <location>
        <begin position="144"/>
        <end position="224"/>
    </location>
</feature>
<feature type="binding site" evidence="12">
    <location>
        <position position="194"/>
    </location>
    <ligand>
        <name>CoA</name>
        <dbReference type="ChEBI" id="CHEBI:57287"/>
    </ligand>
</feature>
<feature type="domain" description="4'-phosphopantetheinyl transferase N-terminal" evidence="15">
    <location>
        <begin position="75"/>
        <end position="136"/>
    </location>
</feature>
<evidence type="ECO:0000256" key="1">
    <source>
        <dbReference type="ARBA" id="ARBA00003937"/>
    </source>
</evidence>
<evidence type="ECO:0000313" key="16">
    <source>
        <dbReference type="EMBL" id="KYF84247.1"/>
    </source>
</evidence>
<evidence type="ECO:0000256" key="6">
    <source>
        <dbReference type="ARBA" id="ARBA00022679"/>
    </source>
</evidence>
<evidence type="ECO:0000256" key="8">
    <source>
        <dbReference type="ARBA" id="ARBA00029894"/>
    </source>
</evidence>
<evidence type="ECO:0000259" key="15">
    <source>
        <dbReference type="Pfam" id="PF17837"/>
    </source>
</evidence>
<evidence type="ECO:0000256" key="12">
    <source>
        <dbReference type="PIRSR" id="PIRSR603542-1"/>
    </source>
</evidence>
<feature type="binding site" evidence="12">
    <location>
        <position position="147"/>
    </location>
    <ligand>
        <name>CoA</name>
        <dbReference type="ChEBI" id="CHEBI:57287"/>
    </ligand>
</feature>
<dbReference type="InterPro" id="IPR037143">
    <property type="entry name" value="4-PPantetheinyl_Trfase_dom_sf"/>
</dbReference>
<dbReference type="AlphaFoldDB" id="A0A150RVI9"/>
<dbReference type="UniPathway" id="UPA00017"/>
<keyword evidence="13" id="KW-0460">Magnesium</keyword>
<gene>
    <name evidence="16" type="ORF">BE17_49435</name>
</gene>
<keyword evidence="13" id="KW-0479">Metal-binding</keyword>
<dbReference type="EMBL" id="JEMB01001963">
    <property type="protein sequence ID" value="KYF84247.1"/>
    <property type="molecule type" value="Genomic_DNA"/>
</dbReference>
<comment type="subunit">
    <text evidence="4">EntB, EntD, EntE, and EntF form a multienzyme complex called enterobactin synthase.</text>
</comment>
<dbReference type="GO" id="GO:0008897">
    <property type="term" value="F:holo-[acyl-carrier-protein] synthase activity"/>
    <property type="evidence" value="ECO:0007669"/>
    <property type="project" value="InterPro"/>
</dbReference>
<evidence type="ECO:0000256" key="11">
    <source>
        <dbReference type="ARBA" id="ARBA00049191"/>
    </source>
</evidence>
<evidence type="ECO:0000256" key="3">
    <source>
        <dbReference type="ARBA" id="ARBA00008342"/>
    </source>
</evidence>
<keyword evidence="7" id="KW-0259">Enterobactin biosynthesis</keyword>
<comment type="similarity">
    <text evidence="3">Belongs to the P-Pant transferase superfamily. EntD family.</text>
</comment>
<evidence type="ECO:0000256" key="10">
    <source>
        <dbReference type="ARBA" id="ARBA00049176"/>
    </source>
</evidence>
<protein>
    <recommendedName>
        <fullName evidence="5">Enterobactin synthase component D</fullName>
    </recommendedName>
    <alternativeName>
        <fullName evidence="8">4'-phosphopantetheinyl transferase EntD</fullName>
    </alternativeName>
    <alternativeName>
        <fullName evidence="9">Enterochelin synthase D</fullName>
    </alternativeName>
</protein>
<dbReference type="InterPro" id="IPR041354">
    <property type="entry name" value="4PPT_N"/>
</dbReference>
<feature type="binding site" evidence="12">
    <location>
        <position position="81"/>
    </location>
    <ligand>
        <name>CoA</name>
        <dbReference type="ChEBI" id="CHEBI:57287"/>
    </ligand>
</feature>
<comment type="catalytic activity">
    <reaction evidence="10">
        <text>apo-[aryl-carrier protein] + CoA = holo-[aryl-carrier protein] + adenosine 3',5'-bisphosphate + H(+)</text>
        <dbReference type="Rhea" id="RHEA:48404"/>
        <dbReference type="Rhea" id="RHEA-COMP:15903"/>
        <dbReference type="Rhea" id="RHEA-COMP:17557"/>
        <dbReference type="ChEBI" id="CHEBI:15378"/>
        <dbReference type="ChEBI" id="CHEBI:29999"/>
        <dbReference type="ChEBI" id="CHEBI:57287"/>
        <dbReference type="ChEBI" id="CHEBI:58343"/>
        <dbReference type="ChEBI" id="CHEBI:64479"/>
    </reaction>
</comment>
<evidence type="ECO:0000256" key="7">
    <source>
        <dbReference type="ARBA" id="ARBA00023191"/>
    </source>
</evidence>
<dbReference type="PRINTS" id="PR01399">
    <property type="entry name" value="ENTSNTHTASED"/>
</dbReference>
<feature type="binding site" evidence="13">
    <location>
        <position position="149"/>
    </location>
    <ligand>
        <name>Mg(2+)</name>
        <dbReference type="ChEBI" id="CHEBI:18420"/>
    </ligand>
</feature>
<dbReference type="Proteomes" id="UP000075635">
    <property type="component" value="Unassembled WGS sequence"/>
</dbReference>
<name>A0A150RVI9_SORCE</name>
<feature type="binding site" evidence="12">
    <location>
        <position position="198"/>
    </location>
    <ligand>
        <name>CoA</name>
        <dbReference type="ChEBI" id="CHEBI:57287"/>
    </ligand>
</feature>
<dbReference type="InterPro" id="IPR003542">
    <property type="entry name" value="Enbac_synth_compD-like"/>
</dbReference>
<evidence type="ECO:0000256" key="9">
    <source>
        <dbReference type="ARBA" id="ARBA00031996"/>
    </source>
</evidence>
<dbReference type="SUPFAM" id="SSF56214">
    <property type="entry name" value="4'-phosphopantetheinyl transferase"/>
    <property type="match status" value="1"/>
</dbReference>
<dbReference type="Pfam" id="PF01648">
    <property type="entry name" value="ACPS"/>
    <property type="match status" value="1"/>
</dbReference>
<dbReference type="GO" id="GO:0009239">
    <property type="term" value="P:enterobactin biosynthetic process"/>
    <property type="evidence" value="ECO:0007669"/>
    <property type="project" value="UniProtKB-UniPathway"/>
</dbReference>
<dbReference type="GO" id="GO:0005886">
    <property type="term" value="C:plasma membrane"/>
    <property type="evidence" value="ECO:0007669"/>
    <property type="project" value="TreeGrafter"/>
</dbReference>
<comment type="function">
    <text evidence="1">Involved in the biosynthesis of the siderophore enterobactin (enterochelin), which is a macrocyclic trimeric lactone of N-(2,3-dihydroxybenzoyl)-serine. The serine trilactone serves as a scaffolding for the three catechol functionalities that provide hexadentate coordination for the tightly ligated iron(2+) atoms. Plays an essential role in the assembly of the enterobactin by catalyzing the transfer of the 4'-phosphopantetheine (Ppant) moiety from coenzyme A to the apo-domains of both EntB (ArCP domain) and EntF (PCP domain) to yield their holo-forms which make them competent for the activation of 2,3-dihydroxybenzoate (DHB) and L-serine, respectively.</text>
</comment>
<sequence>MADATEAPSSPIPRDRFRSRLALDRVAEVSHAGRMGLSGLVHALAARTSGVHIQHLEYTEASAIEAEPAEIEWARDMIPSRRAQFAAGRWCARAALHALGRDHCPIPADRGGVPVWPEGVVGSISHKPGASVAAVAPTAICCVLGLDLELDEPRDDCAISDVVLTHTESRHVQEIGWGRWGLASPATLVLCAKEAVYKAVYPSVRIEFDWDDLELRFDPPSRSFSVVRIGDLPHANLRGTFEVGDGWLLAAALGA</sequence>
<evidence type="ECO:0000256" key="4">
    <source>
        <dbReference type="ARBA" id="ARBA00011503"/>
    </source>
</evidence>
<dbReference type="PANTHER" id="PTHR38096">
    <property type="entry name" value="ENTEROBACTIN SYNTHASE COMPONENT D"/>
    <property type="match status" value="1"/>
</dbReference>
<dbReference type="GO" id="GO:0009366">
    <property type="term" value="C:enterobactin synthetase complex"/>
    <property type="evidence" value="ECO:0007669"/>
    <property type="project" value="InterPro"/>
</dbReference>
<reference evidence="16 17" key="1">
    <citation type="submission" date="2014-02" db="EMBL/GenBank/DDBJ databases">
        <title>The small core and large imbalanced accessory genome model reveals a collaborative survival strategy of Sorangium cellulosum strains in nature.</title>
        <authorList>
            <person name="Han K."/>
            <person name="Peng R."/>
            <person name="Blom J."/>
            <person name="Li Y.-Z."/>
        </authorList>
    </citation>
    <scope>NUCLEOTIDE SEQUENCE [LARGE SCALE GENOMIC DNA]</scope>
    <source>
        <strain evidence="16 17">So0011-07</strain>
    </source>
</reference>
<feature type="binding site" evidence="12">
    <location>
        <position position="89"/>
    </location>
    <ligand>
        <name>CoA</name>
        <dbReference type="ChEBI" id="CHEBI:57287"/>
    </ligand>
</feature>
<comment type="cofactor">
    <cofactor evidence="13">
        <name>Mg(2+)</name>
        <dbReference type="ChEBI" id="CHEBI:18420"/>
    </cofactor>
</comment>
<keyword evidence="6" id="KW-0808">Transferase</keyword>
<feature type="binding site" evidence="13">
    <location>
        <position position="147"/>
    </location>
    <ligand>
        <name>Mg(2+)</name>
        <dbReference type="ChEBI" id="CHEBI:18420"/>
    </ligand>
</feature>
<comment type="caution">
    <text evidence="16">The sequence shown here is derived from an EMBL/GenBank/DDBJ whole genome shotgun (WGS) entry which is preliminary data.</text>
</comment>
<evidence type="ECO:0000256" key="13">
    <source>
        <dbReference type="PIRSR" id="PIRSR603542-2"/>
    </source>
</evidence>
<evidence type="ECO:0000259" key="14">
    <source>
        <dbReference type="Pfam" id="PF01648"/>
    </source>
</evidence>
<dbReference type="GO" id="GO:0000287">
    <property type="term" value="F:magnesium ion binding"/>
    <property type="evidence" value="ECO:0007669"/>
    <property type="project" value="InterPro"/>
</dbReference>
<comment type="pathway">
    <text evidence="2">Siderophore biosynthesis; enterobactin biosynthesis.</text>
</comment>
<evidence type="ECO:0000256" key="2">
    <source>
        <dbReference type="ARBA" id="ARBA00004993"/>
    </source>
</evidence>
<dbReference type="PANTHER" id="PTHR38096:SF1">
    <property type="entry name" value="ENTEROBACTIN SYNTHASE COMPONENT D"/>
    <property type="match status" value="1"/>
</dbReference>
<dbReference type="Pfam" id="PF17837">
    <property type="entry name" value="4PPT_N"/>
    <property type="match status" value="1"/>
</dbReference>